<dbReference type="InterPro" id="IPR001387">
    <property type="entry name" value="Cro/C1-type_HTH"/>
</dbReference>
<dbReference type="Proteomes" id="UP000256661">
    <property type="component" value="Unassembled WGS sequence"/>
</dbReference>
<proteinExistence type="predicted"/>
<evidence type="ECO:0000259" key="1">
    <source>
        <dbReference type="PROSITE" id="PS50943"/>
    </source>
</evidence>
<keyword evidence="3" id="KW-1185">Reference proteome</keyword>
<dbReference type="CDD" id="cd00093">
    <property type="entry name" value="HTH_XRE"/>
    <property type="match status" value="1"/>
</dbReference>
<dbReference type="GO" id="GO:0003677">
    <property type="term" value="F:DNA binding"/>
    <property type="evidence" value="ECO:0007669"/>
    <property type="project" value="InterPro"/>
</dbReference>
<dbReference type="Pfam" id="PF13560">
    <property type="entry name" value="HTH_31"/>
    <property type="match status" value="1"/>
</dbReference>
<dbReference type="SUPFAM" id="SSF47413">
    <property type="entry name" value="lambda repressor-like DNA-binding domains"/>
    <property type="match status" value="1"/>
</dbReference>
<comment type="caution">
    <text evidence="2">The sequence shown here is derived from an EMBL/GenBank/DDBJ whole genome shotgun (WGS) entry which is preliminary data.</text>
</comment>
<evidence type="ECO:0000313" key="3">
    <source>
        <dbReference type="Proteomes" id="UP000256661"/>
    </source>
</evidence>
<feature type="domain" description="HTH cro/C1-type" evidence="1">
    <location>
        <begin position="18"/>
        <end position="72"/>
    </location>
</feature>
<evidence type="ECO:0000313" key="2">
    <source>
        <dbReference type="EMBL" id="REF00302.1"/>
    </source>
</evidence>
<name>A0A3D9T965_9ACTN</name>
<gene>
    <name evidence="2" type="ORF">DFJ69_5833</name>
</gene>
<accession>A0A3D9T965</accession>
<dbReference type="InterPro" id="IPR010982">
    <property type="entry name" value="Lambda_DNA-bd_dom_sf"/>
</dbReference>
<dbReference type="RefSeq" id="WP_170177818.1">
    <property type="nucleotide sequence ID" value="NZ_QTTT01000001.1"/>
</dbReference>
<dbReference type="SMART" id="SM00530">
    <property type="entry name" value="HTH_XRE"/>
    <property type="match status" value="1"/>
</dbReference>
<protein>
    <submittedName>
        <fullName evidence="2">Helix-turn-helix protein</fullName>
    </submittedName>
</protein>
<sequence>MAAVYTPTLRGRVLALELRRIRERTGLSQAEAARRMSWDKNKMSRIEQPSTQPTDDDVRALLQMYGLDANRLEALLHLNQDAWQRGWWTAYGDAFCGQFIMLEDQAPEIFGFENALVPGLFQTADYARAIIAGLLNVTGSDLDRRVAARLARQAVLERSSPPRIHYLIDEAVLDRDIGDPDIMRKQVHALREAADRSTVTLQIVPLSARVHAGFEGPFTIFGFPQDRGLDVGHSEGILGEWYAESADQLAKLRLAFSNVSGAAMTPDETLEFLAARAPA</sequence>
<organism evidence="2 3">
    <name type="scientific">Thermomonospora umbrina</name>
    <dbReference type="NCBI Taxonomy" id="111806"/>
    <lineage>
        <taxon>Bacteria</taxon>
        <taxon>Bacillati</taxon>
        <taxon>Actinomycetota</taxon>
        <taxon>Actinomycetes</taxon>
        <taxon>Streptosporangiales</taxon>
        <taxon>Thermomonosporaceae</taxon>
        <taxon>Thermomonospora</taxon>
    </lineage>
</organism>
<dbReference type="InterPro" id="IPR043917">
    <property type="entry name" value="DUF5753"/>
</dbReference>
<dbReference type="EMBL" id="QTTT01000001">
    <property type="protein sequence ID" value="REF00302.1"/>
    <property type="molecule type" value="Genomic_DNA"/>
</dbReference>
<dbReference type="PROSITE" id="PS50943">
    <property type="entry name" value="HTH_CROC1"/>
    <property type="match status" value="1"/>
</dbReference>
<reference evidence="2 3" key="1">
    <citation type="submission" date="2018-08" db="EMBL/GenBank/DDBJ databases">
        <title>Sequencing the genomes of 1000 actinobacteria strains.</title>
        <authorList>
            <person name="Klenk H.-P."/>
        </authorList>
    </citation>
    <scope>NUCLEOTIDE SEQUENCE [LARGE SCALE GENOMIC DNA]</scope>
    <source>
        <strain evidence="2 3">DSM 43927</strain>
    </source>
</reference>
<dbReference type="Pfam" id="PF19054">
    <property type="entry name" value="DUF5753"/>
    <property type="match status" value="1"/>
</dbReference>
<dbReference type="Gene3D" id="1.10.260.40">
    <property type="entry name" value="lambda repressor-like DNA-binding domains"/>
    <property type="match status" value="1"/>
</dbReference>
<dbReference type="AlphaFoldDB" id="A0A3D9T965"/>